<dbReference type="EMBL" id="CP025120">
    <property type="protein sequence ID" value="AUD79269.1"/>
    <property type="molecule type" value="Genomic_DNA"/>
</dbReference>
<name>A0A2K9AZG2_9GAMM</name>
<dbReference type="KEGG" id="kpd:CW740_08435"/>
<evidence type="ECO:0000313" key="2">
    <source>
        <dbReference type="Proteomes" id="UP000232693"/>
    </source>
</evidence>
<dbReference type="AlphaFoldDB" id="A0A2K9AZG2"/>
<protein>
    <submittedName>
        <fullName evidence="1">Uncharacterized protein</fullName>
    </submittedName>
</protein>
<keyword evidence="2" id="KW-1185">Reference proteome</keyword>
<gene>
    <name evidence="1" type="ORF">CW740_08435</name>
</gene>
<evidence type="ECO:0000313" key="1">
    <source>
        <dbReference type="EMBL" id="AUD79269.1"/>
    </source>
</evidence>
<organism evidence="1 2">
    <name type="scientific">Kangiella profundi</name>
    <dbReference type="NCBI Taxonomy" id="1561924"/>
    <lineage>
        <taxon>Bacteria</taxon>
        <taxon>Pseudomonadati</taxon>
        <taxon>Pseudomonadota</taxon>
        <taxon>Gammaproteobacteria</taxon>
        <taxon>Kangiellales</taxon>
        <taxon>Kangiellaceae</taxon>
        <taxon>Kangiella</taxon>
    </lineage>
</organism>
<dbReference type="Proteomes" id="UP000232693">
    <property type="component" value="Chromosome"/>
</dbReference>
<proteinExistence type="predicted"/>
<accession>A0A2K9AZG2</accession>
<sequence length="219" mass="25223">MDVNYLIGALVGILLVLVVLGGFTYLHYLEVDSIKQEIEHNRQRQKSKAIEEPTQNTVSPVSQKAIDNNQQSPSIHNQKPLTQQKPVIYTWTDTSGNKRFSETPPSSGNYQIQELSGDGFSVIPMERVKPIQRSTTTERQTNSSYQNPTMIKQQLLSKNHTHCRWVVGRAYETYLKIEQHTGPNRSIYCDEYQERLIEMRKLAREGEACYYPYGYTSKC</sequence>
<reference evidence="1 2" key="1">
    <citation type="submission" date="2017-12" db="EMBL/GenBank/DDBJ databases">
        <title>Kangiella profundi FT102 completed genome.</title>
        <authorList>
            <person name="Xu J."/>
            <person name="Wang J."/>
            <person name="Lu Y."/>
        </authorList>
    </citation>
    <scope>NUCLEOTIDE SEQUENCE [LARGE SCALE GENOMIC DNA]</scope>
    <source>
        <strain evidence="1 2">FT102</strain>
    </source>
</reference>